<organism evidence="7 8">
    <name type="scientific">Candidatus Desulfatifera sulfidica</name>
    <dbReference type="NCBI Taxonomy" id="2841691"/>
    <lineage>
        <taxon>Bacteria</taxon>
        <taxon>Pseudomonadati</taxon>
        <taxon>Thermodesulfobacteriota</taxon>
        <taxon>Desulfobulbia</taxon>
        <taxon>Desulfobulbales</taxon>
        <taxon>Desulfobulbaceae</taxon>
        <taxon>Candidatus Desulfatifera</taxon>
    </lineage>
</organism>
<dbReference type="Pfam" id="PF03739">
    <property type="entry name" value="LptF_LptG"/>
    <property type="match status" value="1"/>
</dbReference>
<dbReference type="SUPFAM" id="SSF57884">
    <property type="entry name" value="Ada DNA repair protein, N-terminal domain (N-Ada 10)"/>
    <property type="match status" value="1"/>
</dbReference>
<evidence type="ECO:0000256" key="4">
    <source>
        <dbReference type="ARBA" id="ARBA00022989"/>
    </source>
</evidence>
<dbReference type="PANTHER" id="PTHR33529">
    <property type="entry name" value="SLR0882 PROTEIN-RELATED"/>
    <property type="match status" value="1"/>
</dbReference>
<evidence type="ECO:0000256" key="1">
    <source>
        <dbReference type="ARBA" id="ARBA00004651"/>
    </source>
</evidence>
<keyword evidence="3 6" id="KW-0812">Transmembrane</keyword>
<feature type="transmembrane region" description="Helical" evidence="6">
    <location>
        <begin position="20"/>
        <end position="48"/>
    </location>
</feature>
<dbReference type="Proteomes" id="UP000599024">
    <property type="component" value="Unassembled WGS sequence"/>
</dbReference>
<evidence type="ECO:0000313" key="8">
    <source>
        <dbReference type="Proteomes" id="UP000599024"/>
    </source>
</evidence>
<feature type="transmembrane region" description="Helical" evidence="6">
    <location>
        <begin position="292"/>
        <end position="312"/>
    </location>
</feature>
<dbReference type="PANTHER" id="PTHR33529:SF6">
    <property type="entry name" value="YJGP_YJGQ FAMILY PERMEASE"/>
    <property type="match status" value="1"/>
</dbReference>
<name>A0A8J6N8V3_9BACT</name>
<evidence type="ECO:0000313" key="7">
    <source>
        <dbReference type="EMBL" id="MBC8207837.1"/>
    </source>
</evidence>
<feature type="transmembrane region" description="Helical" evidence="6">
    <location>
        <begin position="349"/>
        <end position="366"/>
    </location>
</feature>
<dbReference type="InterPro" id="IPR005495">
    <property type="entry name" value="LptG/LptF_permease"/>
</dbReference>
<evidence type="ECO:0000256" key="3">
    <source>
        <dbReference type="ARBA" id="ARBA00022692"/>
    </source>
</evidence>
<keyword evidence="4 6" id="KW-1133">Transmembrane helix</keyword>
<reference evidence="7 8" key="1">
    <citation type="submission" date="2020-08" db="EMBL/GenBank/DDBJ databases">
        <title>Bridging the membrane lipid divide: bacteria of the FCB group superphylum have the potential to synthesize archaeal ether lipids.</title>
        <authorList>
            <person name="Villanueva L."/>
            <person name="Von Meijenfeldt F.A.B."/>
            <person name="Westbye A.B."/>
            <person name="Yadav S."/>
            <person name="Hopmans E.C."/>
            <person name="Dutilh B.E."/>
            <person name="Sinninghe Damste J.S."/>
        </authorList>
    </citation>
    <scope>NUCLEOTIDE SEQUENCE [LARGE SCALE GENOMIC DNA]</scope>
    <source>
        <strain evidence="7">NIOZ-UU81</strain>
    </source>
</reference>
<gene>
    <name evidence="7" type="ORF">H8E79_01540</name>
</gene>
<protein>
    <submittedName>
        <fullName evidence="7">LptF/LptG family permease</fullName>
    </submittedName>
</protein>
<dbReference type="InterPro" id="IPR035451">
    <property type="entry name" value="Ada-like_dom_sf"/>
</dbReference>
<comment type="subcellular location">
    <subcellularLocation>
        <location evidence="1">Cell membrane</location>
        <topology evidence="1">Multi-pass membrane protein</topology>
    </subcellularLocation>
</comment>
<feature type="transmembrane region" description="Helical" evidence="6">
    <location>
        <begin position="110"/>
        <end position="132"/>
    </location>
</feature>
<keyword evidence="5 6" id="KW-0472">Membrane</keyword>
<evidence type="ECO:0000256" key="6">
    <source>
        <dbReference type="SAM" id="Phobius"/>
    </source>
</evidence>
<dbReference type="AlphaFoldDB" id="A0A8J6N8V3"/>
<accession>A0A8J6N8V3</accession>
<dbReference type="EMBL" id="JACNLK010000018">
    <property type="protein sequence ID" value="MBC8207837.1"/>
    <property type="molecule type" value="Genomic_DNA"/>
</dbReference>
<evidence type="ECO:0000256" key="2">
    <source>
        <dbReference type="ARBA" id="ARBA00022475"/>
    </source>
</evidence>
<sequence>MTPRLPRLPMLLSGYLATEMLAPFFASFLIINSVFFLVRLIPFLNVVLDLGIGGTDFIRLFSYLFPNMFLYSMPMAVMLGVIIAFTRLSADNEILALKAGGISLYHTMPALIIVTLGISLLTAYCSVTLIPAGETAMKQLMLQLVREKISKGIQERQFTDSLGDIVIHVEHIEKQSGEWQKVWVSDKRNQDQPTITMADTGRMEIHDATMQISLILHNGSLHRPAESKSQIIAFERYQVNIPVQIPTIIDGDDLTKLSARAMTMDQLQESAHQLGRDTHGGRNRLIHYHKRLALPAGCFILGLLGLPLGLQSGPGRRAGGIPLGLTAFVSYYILFTLVKNIAESSSMPIWMLLWTPNIILLGATLYCIRQVTNEKVLIPDVVMQMSTVLNNKCFLPLMRLSSKLIPRQKIEKTIPPATSCEISILLDDTIHGDIHNRIYHLPGCTFYDCNQCTLEFKTIELAQAAGLSPCKLCRKSSPTSPSTQTT</sequence>
<proteinExistence type="predicted"/>
<feature type="transmembrane region" description="Helical" evidence="6">
    <location>
        <begin position="318"/>
        <end position="337"/>
    </location>
</feature>
<evidence type="ECO:0000256" key="5">
    <source>
        <dbReference type="ARBA" id="ARBA00023136"/>
    </source>
</evidence>
<feature type="transmembrane region" description="Helical" evidence="6">
    <location>
        <begin position="69"/>
        <end position="90"/>
    </location>
</feature>
<comment type="caution">
    <text evidence="7">The sequence shown here is derived from an EMBL/GenBank/DDBJ whole genome shotgun (WGS) entry which is preliminary data.</text>
</comment>
<keyword evidence="2" id="KW-1003">Cell membrane</keyword>
<dbReference type="GO" id="GO:0015920">
    <property type="term" value="P:lipopolysaccharide transport"/>
    <property type="evidence" value="ECO:0007669"/>
    <property type="project" value="TreeGrafter"/>
</dbReference>
<dbReference type="GO" id="GO:0043190">
    <property type="term" value="C:ATP-binding cassette (ABC) transporter complex"/>
    <property type="evidence" value="ECO:0007669"/>
    <property type="project" value="TreeGrafter"/>
</dbReference>